<dbReference type="Proteomes" id="UP000067626">
    <property type="component" value="Chromosome"/>
</dbReference>
<evidence type="ECO:0000313" key="1">
    <source>
        <dbReference type="EMBL" id="AKT41511.1"/>
    </source>
</evidence>
<reference evidence="1 2" key="1">
    <citation type="submission" date="2015-07" db="EMBL/GenBank/DDBJ databases">
        <title>Genome analysis of myxobacterium Chondromyces crocatus Cm c5 reveals a high potential for natural compound synthesis and the genetic basis for the loss of fruiting body formation.</title>
        <authorList>
            <person name="Zaburannyi N."/>
            <person name="Bunk B."/>
            <person name="Maier J."/>
            <person name="Overmann J."/>
            <person name="Mueller R."/>
        </authorList>
    </citation>
    <scope>NUCLEOTIDE SEQUENCE [LARGE SCALE GENOMIC DNA]</scope>
    <source>
        <strain evidence="1 2">Cm c5</strain>
    </source>
</reference>
<dbReference type="STRING" id="52.CMC5_057190"/>
<name>A0A0K1EL06_CHOCO</name>
<gene>
    <name evidence="1" type="ORF">CMC5_057190</name>
</gene>
<sequence length="338" mass="36014">MLPVVSGHSHTLRMVFAVQTSRRTSLFLVQLGLTGVVGCGKDSNVQQFTDTVSPSCQPGECDDQPPVGWEGPVWLWTGEQTLAPPCPDAAPSLVYEGHAGLQTHGTCDTCACNDLECLLPAGVSVSKGDCGGPLIDVLTPPGWDGSCWSFPPINDSKGAIFWGSSRTECQPAVAKVKKQASFTWDTFAMACSTAEKGDECSDLAGDCSPLMPPGFERCVFSASEAMSCPVDYPEMRRFHSMVEDRSSCSPCDCLPPETTGCHFFVDLSEGNECSRRIIGTTVGYNQGSCLPTAAPRQFASMYAEVRRLDPGTCTPQGGEFLGGFEPTQTATFCCEHGG</sequence>
<accession>A0A0K1EL06</accession>
<organism evidence="1 2">
    <name type="scientific">Chondromyces crocatus</name>
    <dbReference type="NCBI Taxonomy" id="52"/>
    <lineage>
        <taxon>Bacteria</taxon>
        <taxon>Pseudomonadati</taxon>
        <taxon>Myxococcota</taxon>
        <taxon>Polyangia</taxon>
        <taxon>Polyangiales</taxon>
        <taxon>Polyangiaceae</taxon>
        <taxon>Chondromyces</taxon>
    </lineage>
</organism>
<proteinExistence type="predicted"/>
<dbReference type="EMBL" id="CP012159">
    <property type="protein sequence ID" value="AKT41511.1"/>
    <property type="molecule type" value="Genomic_DNA"/>
</dbReference>
<dbReference type="KEGG" id="ccro:CMC5_057190"/>
<evidence type="ECO:0000313" key="2">
    <source>
        <dbReference type="Proteomes" id="UP000067626"/>
    </source>
</evidence>
<dbReference type="AlphaFoldDB" id="A0A0K1EL06"/>
<keyword evidence="2" id="KW-1185">Reference proteome</keyword>
<protein>
    <submittedName>
        <fullName evidence="1">Uncharacterized protein</fullName>
    </submittedName>
</protein>